<dbReference type="GO" id="GO:0003677">
    <property type="term" value="F:DNA binding"/>
    <property type="evidence" value="ECO:0007669"/>
    <property type="project" value="InterPro"/>
</dbReference>
<sequence length="415" mass="45790">MTEFLSRILTEPLAFTSPLTEPLPLTSMLLGNTVFVVIGGLTLLALLGLPLLRGLGMLIGTTRWLVGRAPMLWARRMSVADPERPLTLTGLSPQLASLARQTRTLALELRRRSQEARHWPDDAAELEAVRMTWWRSFTSDTLDFTPLTDTRREVFDWLQSAQSLGERDRESLTALGIDVEAVREALTAQGHVAEHVRTLAGLLWTIDERLAGATSRGYRATGHQAGAGAGVVVPFTLADDPADDEDTDDTEAARRRRFAAVVDEQGAGLARMAGSYARSQAEREDLEQDIALALWQSLPKFRGEASLSTFANKVARYCCYRYVRRRGRLPTDADALVNLRDPDSGVEARLLEADARAQVEQALAELPDSLESTLSLHLSGLSYAEIAQRLGISERNVSVRLTRARHRLRAQLTAA</sequence>
<dbReference type="OrthoDB" id="9803470at2"/>
<dbReference type="RefSeq" id="WP_106092369.1">
    <property type="nucleotide sequence ID" value="NZ_PVNL01000111.1"/>
</dbReference>
<dbReference type="SUPFAM" id="SSF88946">
    <property type="entry name" value="Sigma2 domain of RNA polymerase sigma factors"/>
    <property type="match status" value="1"/>
</dbReference>
<comment type="caution">
    <text evidence="7">The sequence shown here is derived from an EMBL/GenBank/DDBJ whole genome shotgun (WGS) entry which is preliminary data.</text>
</comment>
<dbReference type="Pfam" id="PF08281">
    <property type="entry name" value="Sigma70_r4_2"/>
    <property type="match status" value="1"/>
</dbReference>
<dbReference type="InterPro" id="IPR036388">
    <property type="entry name" value="WH-like_DNA-bd_sf"/>
</dbReference>
<dbReference type="Gene3D" id="1.10.1740.10">
    <property type="match status" value="1"/>
</dbReference>
<dbReference type="GO" id="GO:0016987">
    <property type="term" value="F:sigma factor activity"/>
    <property type="evidence" value="ECO:0007669"/>
    <property type="project" value="UniProtKB-KW"/>
</dbReference>
<keyword evidence="4" id="KW-0804">Transcription</keyword>
<dbReference type="EMBL" id="PVNL01000111">
    <property type="protein sequence ID" value="PRQ02659.1"/>
    <property type="molecule type" value="Genomic_DNA"/>
</dbReference>
<keyword evidence="5" id="KW-0812">Transmembrane</keyword>
<name>A0A2S9YC32_9BACT</name>
<dbReference type="InterPro" id="IPR014284">
    <property type="entry name" value="RNA_pol_sigma-70_dom"/>
</dbReference>
<dbReference type="NCBIfam" id="TIGR02937">
    <property type="entry name" value="sigma70-ECF"/>
    <property type="match status" value="1"/>
</dbReference>
<dbReference type="Pfam" id="PF04542">
    <property type="entry name" value="Sigma70_r2"/>
    <property type="match status" value="1"/>
</dbReference>
<dbReference type="CDD" id="cd06171">
    <property type="entry name" value="Sigma70_r4"/>
    <property type="match status" value="1"/>
</dbReference>
<evidence type="ECO:0000313" key="7">
    <source>
        <dbReference type="EMBL" id="PRQ02659.1"/>
    </source>
</evidence>
<evidence type="ECO:0000256" key="2">
    <source>
        <dbReference type="ARBA" id="ARBA00023015"/>
    </source>
</evidence>
<proteinExistence type="inferred from homology"/>
<comment type="similarity">
    <text evidence="1">Belongs to the sigma-70 factor family. ECF subfamily.</text>
</comment>
<dbReference type="PROSITE" id="PS00622">
    <property type="entry name" value="HTH_LUXR_1"/>
    <property type="match status" value="1"/>
</dbReference>
<reference evidence="7 8" key="1">
    <citation type="submission" date="2018-03" db="EMBL/GenBank/DDBJ databases">
        <title>Draft Genome Sequences of the Obligatory Marine Myxobacteria Enhygromyxa salina SWB007.</title>
        <authorList>
            <person name="Poehlein A."/>
            <person name="Moghaddam J.A."/>
            <person name="Harms H."/>
            <person name="Alanjari M."/>
            <person name="Koenig G.M."/>
            <person name="Daniel R."/>
            <person name="Schaeberle T.F."/>
        </authorList>
    </citation>
    <scope>NUCLEOTIDE SEQUENCE [LARGE SCALE GENOMIC DNA]</scope>
    <source>
        <strain evidence="7 8">SWB007</strain>
    </source>
</reference>
<evidence type="ECO:0000256" key="4">
    <source>
        <dbReference type="ARBA" id="ARBA00023163"/>
    </source>
</evidence>
<dbReference type="InterPro" id="IPR013249">
    <property type="entry name" value="RNA_pol_sigma70_r4_t2"/>
</dbReference>
<evidence type="ECO:0000259" key="6">
    <source>
        <dbReference type="PROSITE" id="PS00622"/>
    </source>
</evidence>
<dbReference type="InterPro" id="IPR013325">
    <property type="entry name" value="RNA_pol_sigma_r2"/>
</dbReference>
<dbReference type="Proteomes" id="UP000238823">
    <property type="component" value="Unassembled WGS sequence"/>
</dbReference>
<keyword evidence="5" id="KW-1133">Transmembrane helix</keyword>
<keyword evidence="5" id="KW-0472">Membrane</keyword>
<protein>
    <submittedName>
        <fullName evidence="7">RNA polymerase sigma factor</fullName>
    </submittedName>
</protein>
<dbReference type="InterPro" id="IPR000792">
    <property type="entry name" value="Tscrpt_reg_LuxR_C"/>
</dbReference>
<gene>
    <name evidence="7" type="ORF">ENSA7_54880</name>
</gene>
<organism evidence="7 8">
    <name type="scientific">Enhygromyxa salina</name>
    <dbReference type="NCBI Taxonomy" id="215803"/>
    <lineage>
        <taxon>Bacteria</taxon>
        <taxon>Pseudomonadati</taxon>
        <taxon>Myxococcota</taxon>
        <taxon>Polyangia</taxon>
        <taxon>Nannocystales</taxon>
        <taxon>Nannocystaceae</taxon>
        <taxon>Enhygromyxa</taxon>
    </lineage>
</organism>
<feature type="domain" description="HTH luxR-type" evidence="6">
    <location>
        <begin position="380"/>
        <end position="407"/>
    </location>
</feature>
<dbReference type="Gene3D" id="1.10.10.10">
    <property type="entry name" value="Winged helix-like DNA-binding domain superfamily/Winged helix DNA-binding domain"/>
    <property type="match status" value="1"/>
</dbReference>
<evidence type="ECO:0000256" key="1">
    <source>
        <dbReference type="ARBA" id="ARBA00010641"/>
    </source>
</evidence>
<feature type="transmembrane region" description="Helical" evidence="5">
    <location>
        <begin position="29"/>
        <end position="52"/>
    </location>
</feature>
<dbReference type="GO" id="GO:0006352">
    <property type="term" value="P:DNA-templated transcription initiation"/>
    <property type="evidence" value="ECO:0007669"/>
    <property type="project" value="InterPro"/>
</dbReference>
<keyword evidence="2" id="KW-0805">Transcription regulation</keyword>
<evidence type="ECO:0000256" key="5">
    <source>
        <dbReference type="SAM" id="Phobius"/>
    </source>
</evidence>
<dbReference type="InterPro" id="IPR039425">
    <property type="entry name" value="RNA_pol_sigma-70-like"/>
</dbReference>
<keyword evidence="3" id="KW-0731">Sigma factor</keyword>
<accession>A0A2S9YC32</accession>
<evidence type="ECO:0000256" key="3">
    <source>
        <dbReference type="ARBA" id="ARBA00023082"/>
    </source>
</evidence>
<dbReference type="InterPro" id="IPR007627">
    <property type="entry name" value="RNA_pol_sigma70_r2"/>
</dbReference>
<dbReference type="PANTHER" id="PTHR43133">
    <property type="entry name" value="RNA POLYMERASE ECF-TYPE SIGMA FACTO"/>
    <property type="match status" value="1"/>
</dbReference>
<dbReference type="SUPFAM" id="SSF88659">
    <property type="entry name" value="Sigma3 and sigma4 domains of RNA polymerase sigma factors"/>
    <property type="match status" value="1"/>
</dbReference>
<evidence type="ECO:0000313" key="8">
    <source>
        <dbReference type="Proteomes" id="UP000238823"/>
    </source>
</evidence>
<dbReference type="AlphaFoldDB" id="A0A2S9YC32"/>
<dbReference type="PANTHER" id="PTHR43133:SF45">
    <property type="entry name" value="RNA POLYMERASE ECF-TYPE SIGMA FACTOR"/>
    <property type="match status" value="1"/>
</dbReference>
<dbReference type="InterPro" id="IPR013324">
    <property type="entry name" value="RNA_pol_sigma_r3/r4-like"/>
</dbReference>